<protein>
    <recommendedName>
        <fullName evidence="5">GH26 domain-containing protein</fullName>
    </recommendedName>
</protein>
<organism evidence="6 7">
    <name type="scientific">Methanooceanicella nereidis</name>
    <dbReference type="NCBI Taxonomy" id="2052831"/>
    <lineage>
        <taxon>Archaea</taxon>
        <taxon>Methanobacteriati</taxon>
        <taxon>Methanobacteriota</taxon>
        <taxon>Stenosarchaea group</taxon>
        <taxon>Methanomicrobia</taxon>
        <taxon>Methanocellales</taxon>
        <taxon>Methanocellaceae</taxon>
        <taxon>Methanooceanicella</taxon>
    </lineage>
</organism>
<feature type="domain" description="GH26" evidence="5">
    <location>
        <begin position="5"/>
        <end position="321"/>
    </location>
</feature>
<dbReference type="EMBL" id="PGCK01000002">
    <property type="protein sequence ID" value="MCD1293964.1"/>
    <property type="molecule type" value="Genomic_DNA"/>
</dbReference>
<dbReference type="InterPro" id="IPR000805">
    <property type="entry name" value="Glyco_hydro_26"/>
</dbReference>
<evidence type="ECO:0000256" key="4">
    <source>
        <dbReference type="SAM" id="MobiDB-lite"/>
    </source>
</evidence>
<evidence type="ECO:0000259" key="5">
    <source>
        <dbReference type="PROSITE" id="PS51764"/>
    </source>
</evidence>
<evidence type="ECO:0000256" key="3">
    <source>
        <dbReference type="ARBA" id="ARBA00023295"/>
    </source>
</evidence>
<feature type="compositionally biased region" description="Pro residues" evidence="4">
    <location>
        <begin position="484"/>
        <end position="524"/>
    </location>
</feature>
<dbReference type="Proteomes" id="UP001320159">
    <property type="component" value="Unassembled WGS sequence"/>
</dbReference>
<reference evidence="6 7" key="1">
    <citation type="submission" date="2017-11" db="EMBL/GenBank/DDBJ databases">
        <title>Isolation and Characterization of Family Methanocellaceae Species from Potential Methane Hydrate Area Offshore Southwestern Taiwan.</title>
        <authorList>
            <person name="Zhang W.-L."/>
            <person name="Chen W.-C."/>
            <person name="Lai M.-C."/>
            <person name="Chen S.-C."/>
        </authorList>
    </citation>
    <scope>NUCLEOTIDE SEQUENCE [LARGE SCALE GENOMIC DNA]</scope>
    <source>
        <strain evidence="6 7">CWC-04</strain>
    </source>
</reference>
<feature type="region of interest" description="Disordered" evidence="4">
    <location>
        <begin position="481"/>
        <end position="529"/>
    </location>
</feature>
<dbReference type="PANTHER" id="PTHR40079:SF4">
    <property type="entry name" value="GH26 DOMAIN-CONTAINING PROTEIN-RELATED"/>
    <property type="match status" value="1"/>
</dbReference>
<sequence>MKKVRQNKKVVALVVLFTVLLAALPVAMGSDSQATLAKFEPQDGVYIGGGTYDGQWYEFVNDAGKQPALRLTFVYFPSDVFDNRPTHQEQSLSRMAADGVTPVVTWQPQTYVRDIAAGKYDAYIRERARECKAFGKPMFIRYAHEANGAWYDWQKYPADVIKSSQRIYQIFQEEGATNVAFVWCPAFDTSGKKNWLNYYPGDAYVDWVGIDVYNWARWPRTFDTMVKDFYAEYAGRKPIMIGEVSSAEVFNPDPGFENPEAQNKAKWITDMFNLMNTKYPKIKAFVWFNVIKEDNWKIRSSPESLKAFQDGVANPRYLSKVVSGGTPVPTVTPTITPTVTPTSTPKPTVTATPTATPAPDPNGYGVDTTSRWAKYNGYFGPIEKTTVKPNTGIEQGIYYKNTGSQTDSYKVMIEGIPANWCKVTMYGSTQLSPGMGVYGNVIITPTSGGTYQFTVKVVSNANNAVYDTVSYTMYVDGPASPTVTPTPAPTVTPTPTPTINPTPAPTVTPTPTPTINPTPAPAPDPNGYGVDTTSRWAKYSRYFGPIEKVTIKPNTAVEQGIYYKNTGSKKDSYTVVIEGIPANWCKIAMYGDEALSPGYGRYGNVVITPTAVGTYTFTVKVISKSNPAVYDIQTYTMYVR</sequence>
<dbReference type="GO" id="GO:0006080">
    <property type="term" value="P:substituted mannan metabolic process"/>
    <property type="evidence" value="ECO:0007669"/>
    <property type="project" value="InterPro"/>
</dbReference>
<dbReference type="Gene3D" id="3.20.20.80">
    <property type="entry name" value="Glycosidases"/>
    <property type="match status" value="1"/>
</dbReference>
<keyword evidence="2" id="KW-0378">Hydrolase</keyword>
<dbReference type="PANTHER" id="PTHR40079">
    <property type="entry name" value="MANNAN ENDO-1,4-BETA-MANNOSIDASE E-RELATED"/>
    <property type="match status" value="1"/>
</dbReference>
<keyword evidence="3" id="KW-0326">Glycosidase</keyword>
<evidence type="ECO:0000313" key="7">
    <source>
        <dbReference type="Proteomes" id="UP001320159"/>
    </source>
</evidence>
<dbReference type="PROSITE" id="PS51764">
    <property type="entry name" value="GH26"/>
    <property type="match status" value="1"/>
</dbReference>
<dbReference type="PRINTS" id="PR01217">
    <property type="entry name" value="PRICHEXTENSN"/>
</dbReference>
<dbReference type="AlphaFoldDB" id="A0AAP2RB73"/>
<feature type="region of interest" description="Disordered" evidence="4">
    <location>
        <begin position="332"/>
        <end position="365"/>
    </location>
</feature>
<gene>
    <name evidence="6" type="ORF">CUJ83_03000</name>
</gene>
<comment type="caution">
    <text evidence="6">The sequence shown here is derived from an EMBL/GenBank/DDBJ whole genome shotgun (WGS) entry which is preliminary data.</text>
</comment>
<dbReference type="SUPFAM" id="SSF51445">
    <property type="entry name" value="(Trans)glycosidases"/>
    <property type="match status" value="1"/>
</dbReference>
<dbReference type="InterPro" id="IPR017853">
    <property type="entry name" value="GH"/>
</dbReference>
<dbReference type="InterPro" id="IPR022790">
    <property type="entry name" value="GH26_dom"/>
</dbReference>
<keyword evidence="7" id="KW-1185">Reference proteome</keyword>
<comment type="similarity">
    <text evidence="1">Belongs to the glycosyl hydrolase 26 family.</text>
</comment>
<feature type="compositionally biased region" description="Low complexity" evidence="4">
    <location>
        <begin position="332"/>
        <end position="357"/>
    </location>
</feature>
<proteinExistence type="inferred from homology"/>
<evidence type="ECO:0000256" key="1">
    <source>
        <dbReference type="ARBA" id="ARBA00007754"/>
    </source>
</evidence>
<dbReference type="GO" id="GO:0016985">
    <property type="term" value="F:mannan endo-1,4-beta-mannosidase activity"/>
    <property type="evidence" value="ECO:0007669"/>
    <property type="project" value="InterPro"/>
</dbReference>
<evidence type="ECO:0000313" key="6">
    <source>
        <dbReference type="EMBL" id="MCD1293964.1"/>
    </source>
</evidence>
<name>A0AAP2RB73_9EURY</name>
<dbReference type="Pfam" id="PF02156">
    <property type="entry name" value="Glyco_hydro_26"/>
    <property type="match status" value="1"/>
</dbReference>
<evidence type="ECO:0000256" key="2">
    <source>
        <dbReference type="ARBA" id="ARBA00022801"/>
    </source>
</evidence>
<accession>A0AAP2RB73</accession>
<dbReference type="RefSeq" id="WP_230740470.1">
    <property type="nucleotide sequence ID" value="NZ_PGCK01000002.1"/>
</dbReference>